<reference evidence="2 3" key="1">
    <citation type="journal article" date="2008" name="Nature">
        <title>The genome of Laccaria bicolor provides insights into mycorrhizal symbiosis.</title>
        <authorList>
            <person name="Martin F."/>
            <person name="Aerts A."/>
            <person name="Ahren D."/>
            <person name="Brun A."/>
            <person name="Danchin E.G.J."/>
            <person name="Duchaussoy F."/>
            <person name="Gibon J."/>
            <person name="Kohler A."/>
            <person name="Lindquist E."/>
            <person name="Pereda V."/>
            <person name="Salamov A."/>
            <person name="Shapiro H.J."/>
            <person name="Wuyts J."/>
            <person name="Blaudez D."/>
            <person name="Buee M."/>
            <person name="Brokstein P."/>
            <person name="Canbaeck B."/>
            <person name="Cohen D."/>
            <person name="Courty P.E."/>
            <person name="Coutinho P.M."/>
            <person name="Delaruelle C."/>
            <person name="Detter J.C."/>
            <person name="Deveau A."/>
            <person name="DiFazio S."/>
            <person name="Duplessis S."/>
            <person name="Fraissinet-Tachet L."/>
            <person name="Lucic E."/>
            <person name="Frey-Klett P."/>
            <person name="Fourrey C."/>
            <person name="Feussner I."/>
            <person name="Gay G."/>
            <person name="Grimwood J."/>
            <person name="Hoegger P.J."/>
            <person name="Jain P."/>
            <person name="Kilaru S."/>
            <person name="Labbe J."/>
            <person name="Lin Y.C."/>
            <person name="Legue V."/>
            <person name="Le Tacon F."/>
            <person name="Marmeisse R."/>
            <person name="Melayah D."/>
            <person name="Montanini B."/>
            <person name="Muratet M."/>
            <person name="Nehls U."/>
            <person name="Niculita-Hirzel H."/>
            <person name="Oudot-Le Secq M.P."/>
            <person name="Peter M."/>
            <person name="Quesneville H."/>
            <person name="Rajashekar B."/>
            <person name="Reich M."/>
            <person name="Rouhier N."/>
            <person name="Schmutz J."/>
            <person name="Yin T."/>
            <person name="Chalot M."/>
            <person name="Henrissat B."/>
            <person name="Kuees U."/>
            <person name="Lucas S."/>
            <person name="Van de Peer Y."/>
            <person name="Podila G.K."/>
            <person name="Polle A."/>
            <person name="Pukkila P.J."/>
            <person name="Richardson P.M."/>
            <person name="Rouze P."/>
            <person name="Sanders I.R."/>
            <person name="Stajich J.E."/>
            <person name="Tunlid A."/>
            <person name="Tuskan G."/>
            <person name="Grigoriev I.V."/>
        </authorList>
    </citation>
    <scope>NUCLEOTIDE SEQUENCE [LARGE SCALE GENOMIC DNA]</scope>
    <source>
        <strain evidence="3">S238N-H82 / ATCC MYA-4686</strain>
    </source>
</reference>
<dbReference type="AlphaFoldDB" id="B0DQD0"/>
<proteinExistence type="predicted"/>
<dbReference type="PANTHER" id="PTHR36419">
    <property type="entry name" value="ARRESTIN FAMILY PROTEIN 1"/>
    <property type="match status" value="1"/>
</dbReference>
<dbReference type="EMBL" id="DS547125">
    <property type="protein sequence ID" value="EDR03360.1"/>
    <property type="molecule type" value="Genomic_DNA"/>
</dbReference>
<dbReference type="Proteomes" id="UP000001194">
    <property type="component" value="Unassembled WGS sequence"/>
</dbReference>
<dbReference type="InterPro" id="IPR053060">
    <property type="entry name" value="Cytokinesis_Signaling_Reg"/>
</dbReference>
<feature type="region of interest" description="Disordered" evidence="1">
    <location>
        <begin position="258"/>
        <end position="286"/>
    </location>
</feature>
<feature type="compositionally biased region" description="Low complexity" evidence="1">
    <location>
        <begin position="431"/>
        <end position="440"/>
    </location>
</feature>
<feature type="compositionally biased region" description="Polar residues" evidence="1">
    <location>
        <begin position="267"/>
        <end position="280"/>
    </location>
</feature>
<sequence>MGQFIQRTRLHTESQIFASSRRQISHIVHLIGCAHLCGSSPILLSQSSLSAQNFSVTSFPTFSDNRGLAIEVRVSQQGVKANWVRIELRKVEKMPWTGQHILQLRWTHRIGESKWAGSTFDDPFLLKFSSVTGINYELVATIIIDKHKLHSTWPVYCQPPTRHLSQEGVNFLVQRNHTCYGPSDRISVNATVKSYSLHTIILRGFEISFKESTVFRAGLYDQGKKAAPQVSVVNVCENKLVVNAMSYGGTQHQAELWRNGPAPSLSLPVSNTPTSQQLASTREPPPRISPPALSGAGVFPIGHSHNNSTTGPWCCKFLFYLPTSASSTAKLPADELGYEAGYGIKPPYATHQPTKSNTLNDEFPPVRPTPTINTNLKPITPPPATLAATTNGRTTGEEKAQIFEKARKRVKLTQGAHAAPPPASASPPPTSQTSPPQAAAGSGTGRQSC</sequence>
<dbReference type="OrthoDB" id="4001642at2759"/>
<evidence type="ECO:0000313" key="3">
    <source>
        <dbReference type="Proteomes" id="UP000001194"/>
    </source>
</evidence>
<feature type="compositionally biased region" description="Pro residues" evidence="1">
    <location>
        <begin position="419"/>
        <end position="430"/>
    </location>
</feature>
<dbReference type="GO" id="GO:0000935">
    <property type="term" value="C:division septum"/>
    <property type="evidence" value="ECO:0007669"/>
    <property type="project" value="TreeGrafter"/>
</dbReference>
<dbReference type="GO" id="GO:0000917">
    <property type="term" value="P:division septum assembly"/>
    <property type="evidence" value="ECO:0007669"/>
    <property type="project" value="TreeGrafter"/>
</dbReference>
<feature type="compositionally biased region" description="Basic and acidic residues" evidence="1">
    <location>
        <begin position="395"/>
        <end position="405"/>
    </location>
</feature>
<accession>B0DQD0</accession>
<dbReference type="InParanoid" id="B0DQD0"/>
<keyword evidence="3" id="KW-1185">Reference proteome</keyword>
<dbReference type="GeneID" id="6081705"/>
<evidence type="ECO:0000313" key="2">
    <source>
        <dbReference type="EMBL" id="EDR03360.1"/>
    </source>
</evidence>
<evidence type="ECO:0000256" key="1">
    <source>
        <dbReference type="SAM" id="MobiDB-lite"/>
    </source>
</evidence>
<name>B0DQD0_LACBS</name>
<organism evidence="3">
    <name type="scientific">Laccaria bicolor (strain S238N-H82 / ATCC MYA-4686)</name>
    <name type="common">Bicoloured deceiver</name>
    <name type="synonym">Laccaria laccata var. bicolor</name>
    <dbReference type="NCBI Taxonomy" id="486041"/>
    <lineage>
        <taxon>Eukaryota</taxon>
        <taxon>Fungi</taxon>
        <taxon>Dikarya</taxon>
        <taxon>Basidiomycota</taxon>
        <taxon>Agaricomycotina</taxon>
        <taxon>Agaricomycetes</taxon>
        <taxon>Agaricomycetidae</taxon>
        <taxon>Agaricales</taxon>
        <taxon>Agaricineae</taxon>
        <taxon>Hydnangiaceae</taxon>
        <taxon>Laccaria</taxon>
    </lineage>
</organism>
<protein>
    <submittedName>
        <fullName evidence="2">Predicted protein</fullName>
    </submittedName>
</protein>
<dbReference type="KEGG" id="lbc:LACBIDRAFT_331725"/>
<dbReference type="HOGENOM" id="CLU_609827_0_0_1"/>
<dbReference type="PANTHER" id="PTHR36419:SF1">
    <property type="entry name" value="RHO1 GEF LOCALIZING PROTEIN 1"/>
    <property type="match status" value="1"/>
</dbReference>
<feature type="region of interest" description="Disordered" evidence="1">
    <location>
        <begin position="371"/>
        <end position="449"/>
    </location>
</feature>
<gene>
    <name evidence="2" type="ORF">LACBIDRAFT_331725</name>
</gene>
<dbReference type="RefSeq" id="XP_001886156.1">
    <property type="nucleotide sequence ID" value="XM_001886121.1"/>
</dbReference>